<dbReference type="RefSeq" id="WP_076701186.1">
    <property type="nucleotide sequence ID" value="NZ_CP015093.1"/>
</dbReference>
<dbReference type="GO" id="GO:0016740">
    <property type="term" value="F:transferase activity"/>
    <property type="evidence" value="ECO:0007669"/>
    <property type="project" value="UniProtKB-KW"/>
</dbReference>
<dbReference type="Gene3D" id="3.40.50.450">
    <property type="match status" value="1"/>
</dbReference>
<dbReference type="EMBL" id="CP015093">
    <property type="protein sequence ID" value="APZ53321.1"/>
    <property type="molecule type" value="Genomic_DNA"/>
</dbReference>
<proteinExistence type="predicted"/>
<dbReference type="GO" id="GO:0070694">
    <property type="term" value="F:5-hydroxymethyl-dUMP N-hydrolase activity"/>
    <property type="evidence" value="ECO:0007669"/>
    <property type="project" value="TreeGrafter"/>
</dbReference>
<sequence>MTKIYLAGPDVFAPDPQALGMRKKALCAQHGLDGVFPMGLVALDTSRAKRDQGLQIFDVMERALSDCDAMIVNLTPFHGPSVDVGTAVEIGFMRAQNKPIFAYSNSDDHFADRVSRFWQGDVTRRENGALQGADGMEIEAFDMCDNLMVHGSVERSTGVLVTRDVPPGAVYDDLTAFEACVAQAAAWLAERAGG</sequence>
<dbReference type="PANTHER" id="PTHR15364:SF0">
    <property type="entry name" value="2'-DEOXYNUCLEOSIDE 5'-PHOSPHATE N-HYDROLASE 1"/>
    <property type="match status" value="1"/>
</dbReference>
<reference evidence="1 2" key="1">
    <citation type="submission" date="2016-04" db="EMBL/GenBank/DDBJ databases">
        <title>Deep-sea bacteria in the southern Pacific.</title>
        <authorList>
            <person name="Tang K."/>
        </authorList>
    </citation>
    <scope>NUCLEOTIDE SEQUENCE [LARGE SCALE GENOMIC DNA]</scope>
    <source>
        <strain evidence="1 2">JLT2014</strain>
    </source>
</reference>
<dbReference type="GO" id="GO:0009159">
    <property type="term" value="P:deoxyribonucleoside monophosphate catabolic process"/>
    <property type="evidence" value="ECO:0007669"/>
    <property type="project" value="TreeGrafter"/>
</dbReference>
<dbReference type="SUPFAM" id="SSF52309">
    <property type="entry name" value="N-(deoxy)ribosyltransferase-like"/>
    <property type="match status" value="1"/>
</dbReference>
<dbReference type="Pfam" id="PF05014">
    <property type="entry name" value="Nuc_deoxyrib_tr"/>
    <property type="match status" value="1"/>
</dbReference>
<dbReference type="Proteomes" id="UP000187059">
    <property type="component" value="Chromosome"/>
</dbReference>
<dbReference type="AlphaFoldDB" id="A0A1P8UV94"/>
<name>A0A1P8UV94_9RHOB</name>
<keyword evidence="2" id="KW-1185">Reference proteome</keyword>
<dbReference type="PANTHER" id="PTHR15364">
    <property type="entry name" value="2'-DEOXYNUCLEOSIDE 5'-PHOSPHATE N-HYDROLASE 1"/>
    <property type="match status" value="1"/>
</dbReference>
<keyword evidence="1" id="KW-0808">Transferase</keyword>
<accession>A0A1P8UV94</accession>
<evidence type="ECO:0000313" key="2">
    <source>
        <dbReference type="Proteomes" id="UP000187059"/>
    </source>
</evidence>
<dbReference type="STRING" id="1250539.Ga0080574_TMP2987"/>
<organism evidence="1 2">
    <name type="scientific">Salipiger abyssi</name>
    <dbReference type="NCBI Taxonomy" id="1250539"/>
    <lineage>
        <taxon>Bacteria</taxon>
        <taxon>Pseudomonadati</taxon>
        <taxon>Pseudomonadota</taxon>
        <taxon>Alphaproteobacteria</taxon>
        <taxon>Rhodobacterales</taxon>
        <taxon>Roseobacteraceae</taxon>
        <taxon>Salipiger</taxon>
    </lineage>
</organism>
<dbReference type="InterPro" id="IPR051239">
    <property type="entry name" value="2'-dNMP_N-hydrolase"/>
</dbReference>
<dbReference type="KEGG" id="paby:Ga0080574_TMP2987"/>
<evidence type="ECO:0000313" key="1">
    <source>
        <dbReference type="EMBL" id="APZ53321.1"/>
    </source>
</evidence>
<dbReference type="InterPro" id="IPR007710">
    <property type="entry name" value="Nucleoside_deoxyribTrfase"/>
</dbReference>
<protein>
    <submittedName>
        <fullName evidence="1">Nucleoside 2-deoxyribosyltransferase</fullName>
    </submittedName>
</protein>
<gene>
    <name evidence="1" type="ORF">Ga0080574_TMP2987</name>
</gene>